<proteinExistence type="predicted"/>
<feature type="domain" description="DJ-1/PfpI" evidence="2">
    <location>
        <begin position="26"/>
        <end position="200"/>
    </location>
</feature>
<name>A0ABQ0AB50_9GAMM</name>
<dbReference type="Proteomes" id="UP001465153">
    <property type="component" value="Unassembled WGS sequence"/>
</dbReference>
<evidence type="ECO:0000313" key="4">
    <source>
        <dbReference type="Proteomes" id="UP001465153"/>
    </source>
</evidence>
<keyword evidence="4" id="KW-1185">Reference proteome</keyword>
<gene>
    <name evidence="3" type="ORF">NBRC116591_26940</name>
</gene>
<dbReference type="InterPro" id="IPR029062">
    <property type="entry name" value="Class_I_gatase-like"/>
</dbReference>
<organism evidence="3 4">
    <name type="scientific">Sessilibacter corallicola</name>
    <dbReference type="NCBI Taxonomy" id="2904075"/>
    <lineage>
        <taxon>Bacteria</taxon>
        <taxon>Pseudomonadati</taxon>
        <taxon>Pseudomonadota</taxon>
        <taxon>Gammaproteobacteria</taxon>
        <taxon>Cellvibrionales</taxon>
        <taxon>Cellvibrionaceae</taxon>
        <taxon>Sessilibacter</taxon>
    </lineage>
</organism>
<accession>A0ABQ0AB50</accession>
<dbReference type="InterPro" id="IPR052158">
    <property type="entry name" value="INH-QAR"/>
</dbReference>
<evidence type="ECO:0000313" key="3">
    <source>
        <dbReference type="EMBL" id="GAA6168883.1"/>
    </source>
</evidence>
<dbReference type="EMBL" id="BAABWN010000008">
    <property type="protein sequence ID" value="GAA6168883.1"/>
    <property type="molecule type" value="Genomic_DNA"/>
</dbReference>
<feature type="chain" id="PRO_5047398975" evidence="1">
    <location>
        <begin position="24"/>
        <end position="225"/>
    </location>
</feature>
<dbReference type="Gene3D" id="3.40.50.880">
    <property type="match status" value="1"/>
</dbReference>
<dbReference type="Pfam" id="PF01965">
    <property type="entry name" value="DJ-1_PfpI"/>
    <property type="match status" value="1"/>
</dbReference>
<dbReference type="RefSeq" id="WP_353303580.1">
    <property type="nucleotide sequence ID" value="NZ_BAABWN010000008.1"/>
</dbReference>
<evidence type="ECO:0000256" key="1">
    <source>
        <dbReference type="SAM" id="SignalP"/>
    </source>
</evidence>
<protein>
    <submittedName>
        <fullName evidence="3">DJ-1/PfpI family protein</fullName>
    </submittedName>
</protein>
<sequence>MNRCIRVFSVVLMAVLFSSHAFSGGKKIGILMYDGVLSSDVTAPLEVFGIAVKQDWFSEYEVVTIGVDKKNYVVSEEGIMLAVDASIHDKDLIDQLDVLLVSSRYDMDPLINDPVLISFIKKAADHVQWISSNCSGAFLLAEANVLDGKKATTWFGGEADLEKSYPKVKVQYDENVVVDGNIITSNGSVVSYQAALTLLKMMSDRNKAIEVADTIQYFRFSNAQF</sequence>
<dbReference type="PANTHER" id="PTHR43130:SF3">
    <property type="entry name" value="HTH-TYPE TRANSCRIPTIONAL REGULATOR RV1931C"/>
    <property type="match status" value="1"/>
</dbReference>
<dbReference type="PANTHER" id="PTHR43130">
    <property type="entry name" value="ARAC-FAMILY TRANSCRIPTIONAL REGULATOR"/>
    <property type="match status" value="1"/>
</dbReference>
<dbReference type="SUPFAM" id="SSF52317">
    <property type="entry name" value="Class I glutamine amidotransferase-like"/>
    <property type="match status" value="1"/>
</dbReference>
<feature type="signal peptide" evidence="1">
    <location>
        <begin position="1"/>
        <end position="23"/>
    </location>
</feature>
<reference evidence="3 4" key="1">
    <citation type="submission" date="2024-04" db="EMBL/GenBank/DDBJ databases">
        <title>Draft genome sequence of Sessilibacter corallicola NBRC 116591.</title>
        <authorList>
            <person name="Miyakawa T."/>
            <person name="Kusuya Y."/>
            <person name="Miura T."/>
        </authorList>
    </citation>
    <scope>NUCLEOTIDE SEQUENCE [LARGE SCALE GENOMIC DNA]</scope>
    <source>
        <strain evidence="3 4">KU-00831-HH</strain>
    </source>
</reference>
<keyword evidence="1" id="KW-0732">Signal</keyword>
<evidence type="ECO:0000259" key="2">
    <source>
        <dbReference type="Pfam" id="PF01965"/>
    </source>
</evidence>
<comment type="caution">
    <text evidence="3">The sequence shown here is derived from an EMBL/GenBank/DDBJ whole genome shotgun (WGS) entry which is preliminary data.</text>
</comment>
<dbReference type="CDD" id="cd03139">
    <property type="entry name" value="GATase1_PfpI_2"/>
    <property type="match status" value="1"/>
</dbReference>
<dbReference type="InterPro" id="IPR002818">
    <property type="entry name" value="DJ-1/PfpI"/>
</dbReference>